<feature type="repeat" description="TPR" evidence="3">
    <location>
        <begin position="39"/>
        <end position="72"/>
    </location>
</feature>
<evidence type="ECO:0000313" key="4">
    <source>
        <dbReference type="EMBL" id="CAF1421781.1"/>
    </source>
</evidence>
<dbReference type="Proteomes" id="UP000663845">
    <property type="component" value="Unassembled WGS sequence"/>
</dbReference>
<dbReference type="AlphaFoldDB" id="A0A819FD66"/>
<evidence type="ECO:0000313" key="5">
    <source>
        <dbReference type="EMBL" id="CAF3864204.1"/>
    </source>
</evidence>
<protein>
    <recommendedName>
        <fullName evidence="7">Tetratricopeptide repeat protein</fullName>
    </recommendedName>
</protein>
<gene>
    <name evidence="4" type="ORF">JYZ213_LOCUS39031</name>
    <name evidence="5" type="ORF">OXD698_LOCUS21989</name>
</gene>
<accession>A0A819FD66</accession>
<proteinExistence type="predicted"/>
<evidence type="ECO:0000313" key="6">
    <source>
        <dbReference type="Proteomes" id="UP000663844"/>
    </source>
</evidence>
<dbReference type="EMBL" id="CAJOAZ010001843">
    <property type="protein sequence ID" value="CAF3864204.1"/>
    <property type="molecule type" value="Genomic_DNA"/>
</dbReference>
<keyword evidence="2 3" id="KW-0802">TPR repeat</keyword>
<dbReference type="Gene3D" id="1.25.40.10">
    <property type="entry name" value="Tetratricopeptide repeat domain"/>
    <property type="match status" value="1"/>
</dbReference>
<dbReference type="PROSITE" id="PS50005">
    <property type="entry name" value="TPR"/>
    <property type="match status" value="1"/>
</dbReference>
<dbReference type="SUPFAM" id="SSF48452">
    <property type="entry name" value="TPR-like"/>
    <property type="match status" value="1"/>
</dbReference>
<keyword evidence="1" id="KW-0677">Repeat</keyword>
<comment type="caution">
    <text evidence="5">The sequence shown here is derived from an EMBL/GenBank/DDBJ whole genome shotgun (WGS) entry which is preliminary data.</text>
</comment>
<dbReference type="InterPro" id="IPR019734">
    <property type="entry name" value="TPR_rpt"/>
</dbReference>
<evidence type="ECO:0000256" key="3">
    <source>
        <dbReference type="PROSITE-ProRule" id="PRU00339"/>
    </source>
</evidence>
<evidence type="ECO:0008006" key="7">
    <source>
        <dbReference type="Google" id="ProtNLM"/>
    </source>
</evidence>
<sequence>MKPNRKKYHQAEYPEALLSYEKALEIQQQLFPSNNANLSTFYSSIDVMYTDTCDYSKAFSYYEKALPIQQQSLLPYHSESGAVHIGQQSLPTNHSDLQKWRGSLENIKNKL</sequence>
<dbReference type="PANTHER" id="PTHR45641:SF1">
    <property type="entry name" value="AAA+ ATPASE DOMAIN-CONTAINING PROTEIN"/>
    <property type="match status" value="1"/>
</dbReference>
<evidence type="ECO:0000256" key="2">
    <source>
        <dbReference type="ARBA" id="ARBA00022803"/>
    </source>
</evidence>
<evidence type="ECO:0000256" key="1">
    <source>
        <dbReference type="ARBA" id="ARBA00022737"/>
    </source>
</evidence>
<reference evidence="5" key="1">
    <citation type="submission" date="2021-02" db="EMBL/GenBank/DDBJ databases">
        <authorList>
            <person name="Nowell W R."/>
        </authorList>
    </citation>
    <scope>NUCLEOTIDE SEQUENCE</scope>
</reference>
<dbReference type="EMBL" id="CAJNOG010001218">
    <property type="protein sequence ID" value="CAF1421781.1"/>
    <property type="molecule type" value="Genomic_DNA"/>
</dbReference>
<dbReference type="Proteomes" id="UP000663844">
    <property type="component" value="Unassembled WGS sequence"/>
</dbReference>
<dbReference type="PANTHER" id="PTHR45641">
    <property type="entry name" value="TETRATRICOPEPTIDE REPEAT PROTEIN (AFU_ORTHOLOGUE AFUA_6G03870)"/>
    <property type="match status" value="1"/>
</dbReference>
<organism evidence="5 6">
    <name type="scientific">Adineta steineri</name>
    <dbReference type="NCBI Taxonomy" id="433720"/>
    <lineage>
        <taxon>Eukaryota</taxon>
        <taxon>Metazoa</taxon>
        <taxon>Spiralia</taxon>
        <taxon>Gnathifera</taxon>
        <taxon>Rotifera</taxon>
        <taxon>Eurotatoria</taxon>
        <taxon>Bdelloidea</taxon>
        <taxon>Adinetida</taxon>
        <taxon>Adinetidae</taxon>
        <taxon>Adineta</taxon>
    </lineage>
</organism>
<dbReference type="InterPro" id="IPR011990">
    <property type="entry name" value="TPR-like_helical_dom_sf"/>
</dbReference>
<name>A0A819FD66_9BILA</name>